<proteinExistence type="predicted"/>
<evidence type="ECO:0000256" key="1">
    <source>
        <dbReference type="SAM" id="Phobius"/>
    </source>
</evidence>
<reference evidence="2" key="1">
    <citation type="journal article" date="2015" name="Nature">
        <title>Complex archaea that bridge the gap between prokaryotes and eukaryotes.</title>
        <authorList>
            <person name="Spang A."/>
            <person name="Saw J.H."/>
            <person name="Jorgensen S.L."/>
            <person name="Zaremba-Niedzwiedzka K."/>
            <person name="Martijn J."/>
            <person name="Lind A.E."/>
            <person name="van Eijk R."/>
            <person name="Schleper C."/>
            <person name="Guy L."/>
            <person name="Ettema T.J."/>
        </authorList>
    </citation>
    <scope>NUCLEOTIDE SEQUENCE</scope>
</reference>
<evidence type="ECO:0000313" key="2">
    <source>
        <dbReference type="EMBL" id="KKN74869.1"/>
    </source>
</evidence>
<name>A0A0F9T6Q1_9ZZZZ</name>
<organism evidence="2">
    <name type="scientific">marine sediment metagenome</name>
    <dbReference type="NCBI Taxonomy" id="412755"/>
    <lineage>
        <taxon>unclassified sequences</taxon>
        <taxon>metagenomes</taxon>
        <taxon>ecological metagenomes</taxon>
    </lineage>
</organism>
<gene>
    <name evidence="2" type="ORF">LCGC14_0386180</name>
</gene>
<dbReference type="AlphaFoldDB" id="A0A0F9T6Q1"/>
<comment type="caution">
    <text evidence="2">The sequence shown here is derived from an EMBL/GenBank/DDBJ whole genome shotgun (WGS) entry which is preliminary data.</text>
</comment>
<accession>A0A0F9T6Q1</accession>
<protein>
    <submittedName>
        <fullName evidence="2">Uncharacterized protein</fullName>
    </submittedName>
</protein>
<keyword evidence="1" id="KW-0812">Transmembrane</keyword>
<sequence>MTAPKYSKDIAEVRDGIRDLVAGQQATNTNLTGLNTKVDTLIAHDYDHEGRLSKVEDRTSNGRFTTGEKMVGYGGGTGVVGLIAYAILQQLGWLPVGG</sequence>
<keyword evidence="1" id="KW-0472">Membrane</keyword>
<feature type="transmembrane region" description="Helical" evidence="1">
    <location>
        <begin position="70"/>
        <end position="88"/>
    </location>
</feature>
<keyword evidence="1" id="KW-1133">Transmembrane helix</keyword>
<dbReference type="EMBL" id="LAZR01000319">
    <property type="protein sequence ID" value="KKN74869.1"/>
    <property type="molecule type" value="Genomic_DNA"/>
</dbReference>